<dbReference type="Gene3D" id="3.30.420.40">
    <property type="match status" value="2"/>
</dbReference>
<dbReference type="GO" id="GO:0009254">
    <property type="term" value="P:peptidoglycan turnover"/>
    <property type="evidence" value="ECO:0007669"/>
    <property type="project" value="UniProtKB-UniRule"/>
</dbReference>
<comment type="caution">
    <text evidence="3">The sequence shown here is derived from an EMBL/GenBank/DDBJ whole genome shotgun (WGS) entry which is preliminary data.</text>
</comment>
<reference evidence="3 4" key="1">
    <citation type="submission" date="2017-03" db="EMBL/GenBank/DDBJ databases">
        <title>Genome sequence of Sphingomonas dokdonensis DSM 21029.</title>
        <authorList>
            <person name="Poehlein A."/>
            <person name="Wuebbeler J.H."/>
            <person name="Steinbuechel A."/>
            <person name="Daniel R."/>
        </authorList>
    </citation>
    <scope>NUCLEOTIDE SEQUENCE [LARGE SCALE GENOMIC DNA]</scope>
    <source>
        <strain evidence="3 4">DSM 21029</strain>
    </source>
</reference>
<evidence type="ECO:0000313" key="3">
    <source>
        <dbReference type="EMBL" id="OWK29448.1"/>
    </source>
</evidence>
<keyword evidence="4" id="KW-1185">Reference proteome</keyword>
<keyword evidence="1 2" id="KW-0119">Carbohydrate metabolism</keyword>
<protein>
    <recommendedName>
        <fullName evidence="2">Anhydro-N-acetylmuramic acid kinase</fullName>
        <ecNumber evidence="2">2.7.1.170</ecNumber>
    </recommendedName>
    <alternativeName>
        <fullName evidence="2">AnhMurNAc kinase</fullName>
    </alternativeName>
</protein>
<comment type="catalytic activity">
    <reaction evidence="2">
        <text>1,6-anhydro-N-acetyl-beta-muramate + ATP + H2O = N-acetyl-D-muramate 6-phosphate + ADP + H(+)</text>
        <dbReference type="Rhea" id="RHEA:24952"/>
        <dbReference type="ChEBI" id="CHEBI:15377"/>
        <dbReference type="ChEBI" id="CHEBI:15378"/>
        <dbReference type="ChEBI" id="CHEBI:30616"/>
        <dbReference type="ChEBI" id="CHEBI:58690"/>
        <dbReference type="ChEBI" id="CHEBI:58722"/>
        <dbReference type="ChEBI" id="CHEBI:456216"/>
        <dbReference type="EC" id="2.7.1.170"/>
    </reaction>
</comment>
<dbReference type="GO" id="GO:0016301">
    <property type="term" value="F:kinase activity"/>
    <property type="evidence" value="ECO:0007669"/>
    <property type="project" value="UniProtKB-KW"/>
</dbReference>
<keyword evidence="2 3" id="KW-0418">Kinase</keyword>
<dbReference type="InterPro" id="IPR043129">
    <property type="entry name" value="ATPase_NBD"/>
</dbReference>
<keyword evidence="2 3" id="KW-0808">Transferase</keyword>
<dbReference type="GO" id="GO:0016773">
    <property type="term" value="F:phosphotransferase activity, alcohol group as acceptor"/>
    <property type="evidence" value="ECO:0007669"/>
    <property type="project" value="UniProtKB-UniRule"/>
</dbReference>
<comment type="pathway">
    <text evidence="2">Cell wall biogenesis; peptidoglycan recycling.</text>
</comment>
<dbReference type="GO" id="GO:0005524">
    <property type="term" value="F:ATP binding"/>
    <property type="evidence" value="ECO:0007669"/>
    <property type="project" value="UniProtKB-UniRule"/>
</dbReference>
<keyword evidence="2" id="KW-0067">ATP-binding</keyword>
<comment type="similarity">
    <text evidence="2">Belongs to the anhydro-N-acetylmuramic acid kinase family.</text>
</comment>
<dbReference type="UniPathway" id="UPA00544"/>
<evidence type="ECO:0000256" key="1">
    <source>
        <dbReference type="ARBA" id="ARBA00023277"/>
    </source>
</evidence>
<dbReference type="RefSeq" id="WP_088367746.1">
    <property type="nucleotide sequence ID" value="NZ_NBBI01000004.1"/>
</dbReference>
<keyword evidence="2" id="KW-0547">Nucleotide-binding</keyword>
<accession>A0A245ZI87</accession>
<dbReference type="HAMAP" id="MF_01270">
    <property type="entry name" value="AnhMurNAc_kinase"/>
    <property type="match status" value="1"/>
</dbReference>
<dbReference type="UniPathway" id="UPA00343"/>
<evidence type="ECO:0000313" key="4">
    <source>
        <dbReference type="Proteomes" id="UP000197290"/>
    </source>
</evidence>
<dbReference type="PANTHER" id="PTHR30605:SF0">
    <property type="entry name" value="ANHYDRO-N-ACETYLMURAMIC ACID KINASE"/>
    <property type="match status" value="1"/>
</dbReference>
<gene>
    <name evidence="2 3" type="primary">anmK</name>
    <name evidence="3" type="ORF">SPDO_24350</name>
</gene>
<feature type="binding site" evidence="2">
    <location>
        <begin position="9"/>
        <end position="16"/>
    </location>
    <ligand>
        <name>ATP</name>
        <dbReference type="ChEBI" id="CHEBI:30616"/>
    </ligand>
</feature>
<dbReference type="Proteomes" id="UP000197290">
    <property type="component" value="Unassembled WGS sequence"/>
</dbReference>
<dbReference type="NCBIfam" id="NF007141">
    <property type="entry name" value="PRK09585.1-5"/>
    <property type="match status" value="1"/>
</dbReference>
<dbReference type="InterPro" id="IPR005338">
    <property type="entry name" value="Anhydro_N_Ac-Mur_kinase"/>
</dbReference>
<dbReference type="EC" id="2.7.1.170" evidence="2"/>
<proteinExistence type="inferred from homology"/>
<organism evidence="3 4">
    <name type="scientific">Sphingomonas dokdonensis</name>
    <dbReference type="NCBI Taxonomy" id="344880"/>
    <lineage>
        <taxon>Bacteria</taxon>
        <taxon>Pseudomonadati</taxon>
        <taxon>Pseudomonadota</taxon>
        <taxon>Alphaproteobacteria</taxon>
        <taxon>Sphingomonadales</taxon>
        <taxon>Sphingomonadaceae</taxon>
        <taxon>Sphingomonas</taxon>
    </lineage>
</organism>
<dbReference type="GO" id="GO:0006040">
    <property type="term" value="P:amino sugar metabolic process"/>
    <property type="evidence" value="ECO:0007669"/>
    <property type="project" value="InterPro"/>
</dbReference>
<comment type="pathway">
    <text evidence="2">Amino-sugar metabolism; 1,6-anhydro-N-acetylmuramate degradation.</text>
</comment>
<dbReference type="OrthoDB" id="9763949at2"/>
<evidence type="ECO:0000256" key="2">
    <source>
        <dbReference type="HAMAP-Rule" id="MF_01270"/>
    </source>
</evidence>
<dbReference type="SUPFAM" id="SSF53067">
    <property type="entry name" value="Actin-like ATPase domain"/>
    <property type="match status" value="1"/>
</dbReference>
<comment type="function">
    <text evidence="2">Catalyzes the specific phosphorylation of 1,6-anhydro-N-acetylmuramic acid (anhMurNAc) with the simultaneous cleavage of the 1,6-anhydro ring, generating MurNAc-6-P. Is required for the utilization of anhMurNAc either imported from the medium or derived from its own cell wall murein, and thus plays a role in cell wall recycling.</text>
</comment>
<dbReference type="GO" id="GO:0097175">
    <property type="term" value="P:1,6-anhydro-N-acetyl-beta-muramic acid catabolic process"/>
    <property type="evidence" value="ECO:0007669"/>
    <property type="project" value="UniProtKB-UniRule"/>
</dbReference>
<dbReference type="Pfam" id="PF03702">
    <property type="entry name" value="AnmK"/>
    <property type="match status" value="1"/>
</dbReference>
<sequence length="368" mass="38054">MLAIGLMSGTSLDGVDAALIETDGERSTRAVAFRGESYSDAARAQLAEATALALTFERPRANPEVMAAADLITRTHVLAVQKLLRDAGLRPHEIDVIGFHGQTVAHRPDRGWTWQIGNGQALADATGIATVSDLRSADVAAGGQGAPLLPVYHAALTADLPRPIAVLNLGGVANVTWIGSDGALVAFDTGPANGLIDSWVEGETGARFDAGGALAASGRVDEAVLCAMLDHPFFAQPAPKSLDRNDFTIQPARGLSAADGAATLTAFTAATIAEAFLLLPERPRRLLVAGGGRHNPTLLRMISEKVGLSPEPAEALGWNGDATEAEGFAYMAVRTLKGLPISFPGTTGVPASTTGGVLHQPQPRAAEA</sequence>
<name>A0A245ZI87_9SPHN</name>
<dbReference type="AlphaFoldDB" id="A0A245ZI87"/>
<dbReference type="EMBL" id="NBBI01000004">
    <property type="protein sequence ID" value="OWK29448.1"/>
    <property type="molecule type" value="Genomic_DNA"/>
</dbReference>
<dbReference type="PANTHER" id="PTHR30605">
    <property type="entry name" value="ANHYDRO-N-ACETYLMURAMIC ACID KINASE"/>
    <property type="match status" value="1"/>
</dbReference>